<evidence type="ECO:0000313" key="9">
    <source>
        <dbReference type="EMBL" id="ALI55571.1"/>
    </source>
</evidence>
<evidence type="ECO:0000256" key="3">
    <source>
        <dbReference type="ARBA" id="ARBA00022676"/>
    </source>
</evidence>
<dbReference type="GO" id="GO:0008373">
    <property type="term" value="F:sialyltransferase activity"/>
    <property type="evidence" value="ECO:0007669"/>
    <property type="project" value="InterPro"/>
</dbReference>
<gene>
    <name evidence="9" type="ORF">IMCC12053_1624</name>
</gene>
<evidence type="ECO:0000256" key="1">
    <source>
        <dbReference type="ARBA" id="ARBA00004167"/>
    </source>
</evidence>
<evidence type="ECO:0000256" key="4">
    <source>
        <dbReference type="ARBA" id="ARBA00022679"/>
    </source>
</evidence>
<dbReference type="Pfam" id="PF00777">
    <property type="entry name" value="Glyco_transf_29"/>
    <property type="match status" value="1"/>
</dbReference>
<dbReference type="AlphaFoldDB" id="A0A0N9ZGB7"/>
<dbReference type="EMBL" id="CP012023">
    <property type="protein sequence ID" value="ALI55571.1"/>
    <property type="molecule type" value="Genomic_DNA"/>
</dbReference>
<keyword evidence="7" id="KW-0472">Membrane</keyword>
<keyword evidence="6" id="KW-1133">Transmembrane helix</keyword>
<evidence type="ECO:0000256" key="6">
    <source>
        <dbReference type="ARBA" id="ARBA00022989"/>
    </source>
</evidence>
<comment type="subcellular location">
    <subcellularLocation>
        <location evidence="2">Endomembrane system</location>
    </subcellularLocation>
    <subcellularLocation>
        <location evidence="1">Membrane</location>
        <topology evidence="1">Single-pass membrane protein</topology>
    </subcellularLocation>
</comment>
<dbReference type="InterPro" id="IPR001675">
    <property type="entry name" value="Glyco_trans_29"/>
</dbReference>
<dbReference type="KEGG" id="cmar:IMCC12053_1624"/>
<dbReference type="PATRIC" id="fig|1397108.4.peg.1658"/>
<organism evidence="9 10">
    <name type="scientific">Celeribacter marinus</name>
    <dbReference type="NCBI Taxonomy" id="1397108"/>
    <lineage>
        <taxon>Bacteria</taxon>
        <taxon>Pseudomonadati</taxon>
        <taxon>Pseudomonadota</taxon>
        <taxon>Alphaproteobacteria</taxon>
        <taxon>Rhodobacterales</taxon>
        <taxon>Roseobacteraceae</taxon>
        <taxon>Celeribacter</taxon>
    </lineage>
</organism>
<evidence type="ECO:0000256" key="5">
    <source>
        <dbReference type="ARBA" id="ARBA00022692"/>
    </source>
</evidence>
<dbReference type="Gene3D" id="3.90.1480.20">
    <property type="entry name" value="Glycosyl transferase family 29"/>
    <property type="match status" value="1"/>
</dbReference>
<name>A0A0N9ZGB7_9RHOB</name>
<protein>
    <submittedName>
        <fullName evidence="9">Uncharacterized protein</fullName>
    </submittedName>
</protein>
<dbReference type="Proteomes" id="UP000064920">
    <property type="component" value="Chromosome"/>
</dbReference>
<dbReference type="GO" id="GO:0012505">
    <property type="term" value="C:endomembrane system"/>
    <property type="evidence" value="ECO:0007669"/>
    <property type="project" value="UniProtKB-SubCell"/>
</dbReference>
<evidence type="ECO:0000256" key="8">
    <source>
        <dbReference type="ARBA" id="ARBA00023180"/>
    </source>
</evidence>
<evidence type="ECO:0000256" key="2">
    <source>
        <dbReference type="ARBA" id="ARBA00004308"/>
    </source>
</evidence>
<keyword evidence="10" id="KW-1185">Reference proteome</keyword>
<keyword evidence="3" id="KW-0328">Glycosyltransferase</keyword>
<dbReference type="STRING" id="1397108.IMCC12053_1624"/>
<dbReference type="RefSeq" id="WP_169775310.1">
    <property type="nucleotide sequence ID" value="NZ_CP012023.1"/>
</dbReference>
<accession>A0A0N9ZGB7</accession>
<evidence type="ECO:0000256" key="7">
    <source>
        <dbReference type="ARBA" id="ARBA00023136"/>
    </source>
</evidence>
<keyword evidence="4" id="KW-0808">Transferase</keyword>
<proteinExistence type="predicted"/>
<dbReference type="InterPro" id="IPR038578">
    <property type="entry name" value="GT29-like_sf"/>
</dbReference>
<evidence type="ECO:0000313" key="10">
    <source>
        <dbReference type="Proteomes" id="UP000064920"/>
    </source>
</evidence>
<reference evidence="9 10" key="1">
    <citation type="submission" date="2015-05" db="EMBL/GenBank/DDBJ databases">
        <authorList>
            <person name="Wang D.B."/>
            <person name="Wang M."/>
        </authorList>
    </citation>
    <scope>NUCLEOTIDE SEQUENCE [LARGE SCALE GENOMIC DNA]</scope>
    <source>
        <strain evidence="9 10">IMCC 12053</strain>
    </source>
</reference>
<sequence length="196" mass="21507">MTDAQLARGTLHPSELHDLLRGKTIAIVGNARALSHGAFGQEIDAADIVIRINRAPCPAEISHGMRTDWLATSIPLQASVLNAHDPSLILWMTSKRKRLPKRFLKRGLGFYLNRKDDRSALAARMNSAPTTGAMLIDLIAKSPAAQIDLYGFDFFSSLSLSGRRTADDVPHDFDAEALFVNGLCADDERITLHSMK</sequence>
<keyword evidence="8" id="KW-0325">Glycoprotein</keyword>
<keyword evidence="5" id="KW-0812">Transmembrane</keyword>
<dbReference type="GO" id="GO:0016020">
    <property type="term" value="C:membrane"/>
    <property type="evidence" value="ECO:0007669"/>
    <property type="project" value="UniProtKB-SubCell"/>
</dbReference>